<feature type="region of interest" description="Disordered" evidence="1">
    <location>
        <begin position="1"/>
        <end position="35"/>
    </location>
</feature>
<dbReference type="AlphaFoldDB" id="A0A563EIA7"/>
<evidence type="ECO:0000313" key="4">
    <source>
        <dbReference type="EMBL" id="TWP46050.1"/>
    </source>
</evidence>
<keyword evidence="2" id="KW-0472">Membrane</keyword>
<name>A0A563EIA7_9PSEU</name>
<dbReference type="EMBL" id="VOBR01000036">
    <property type="protein sequence ID" value="TWP46050.1"/>
    <property type="molecule type" value="Genomic_DNA"/>
</dbReference>
<evidence type="ECO:0000256" key="1">
    <source>
        <dbReference type="SAM" id="MobiDB-lite"/>
    </source>
</evidence>
<sequence length="184" mass="19128">MTFSLSVLRSRSAHPTARHPHGRLQRPQRRESGGQEWSAWWRNDRGSVAAEVTLVAPFLVMLLVFVAVVVHRGVDARLRINDAAHQASRAASMERTVPRAVAAAHATAATALASAGVACRSLGVDTATGGMRPGGTVSVTVSCVVDFGDALLLGVPGQKRLSATASEPIDTWRSVSGNAAGGGA</sequence>
<accession>A0A563EIA7</accession>
<protein>
    <submittedName>
        <fullName evidence="4">Pilus assembly protein</fullName>
    </submittedName>
</protein>
<keyword evidence="5" id="KW-1185">Reference proteome</keyword>
<dbReference type="Proteomes" id="UP000316639">
    <property type="component" value="Unassembled WGS sequence"/>
</dbReference>
<comment type="caution">
    <text evidence="4">The sequence shown here is derived from an EMBL/GenBank/DDBJ whole genome shotgun (WGS) entry which is preliminary data.</text>
</comment>
<dbReference type="InterPro" id="IPR012495">
    <property type="entry name" value="TadE-like_dom"/>
</dbReference>
<evidence type="ECO:0000313" key="5">
    <source>
        <dbReference type="Proteomes" id="UP000316639"/>
    </source>
</evidence>
<keyword evidence="2" id="KW-0812">Transmembrane</keyword>
<proteinExistence type="predicted"/>
<evidence type="ECO:0000256" key="2">
    <source>
        <dbReference type="SAM" id="Phobius"/>
    </source>
</evidence>
<feature type="transmembrane region" description="Helical" evidence="2">
    <location>
        <begin position="48"/>
        <end position="70"/>
    </location>
</feature>
<feature type="compositionally biased region" description="Basic residues" evidence="1">
    <location>
        <begin position="16"/>
        <end position="27"/>
    </location>
</feature>
<gene>
    <name evidence="4" type="ORF">FKR81_37400</name>
</gene>
<dbReference type="OrthoDB" id="3260904at2"/>
<reference evidence="4 5" key="1">
    <citation type="submission" date="2019-07" db="EMBL/GenBank/DDBJ databases">
        <title>Lentzea xizangensis sp. nov., isolated from Qinghai-Tibetan Plateau Soils.</title>
        <authorList>
            <person name="Huang J."/>
        </authorList>
    </citation>
    <scope>NUCLEOTIDE SEQUENCE [LARGE SCALE GENOMIC DNA]</scope>
    <source>
        <strain evidence="4 5">FXJ1.1311</strain>
    </source>
</reference>
<keyword evidence="2" id="KW-1133">Transmembrane helix</keyword>
<feature type="domain" description="TadE-like" evidence="3">
    <location>
        <begin position="46"/>
        <end position="89"/>
    </location>
</feature>
<dbReference type="Pfam" id="PF07811">
    <property type="entry name" value="TadE"/>
    <property type="match status" value="1"/>
</dbReference>
<organism evidence="4 5">
    <name type="scientific">Lentzea tibetensis</name>
    <dbReference type="NCBI Taxonomy" id="2591470"/>
    <lineage>
        <taxon>Bacteria</taxon>
        <taxon>Bacillati</taxon>
        <taxon>Actinomycetota</taxon>
        <taxon>Actinomycetes</taxon>
        <taxon>Pseudonocardiales</taxon>
        <taxon>Pseudonocardiaceae</taxon>
        <taxon>Lentzea</taxon>
    </lineage>
</organism>
<evidence type="ECO:0000259" key="3">
    <source>
        <dbReference type="Pfam" id="PF07811"/>
    </source>
</evidence>